<dbReference type="EMBL" id="JAYGIM010000013">
    <property type="protein sequence ID" value="MEA5428250.1"/>
    <property type="molecule type" value="Genomic_DNA"/>
</dbReference>
<sequence>MLSKQKQNDTYRVASEILSNTTFRKVIKESDYTHFTDKINRHSDLFLSFKSKNNGEFIKDIYKLLSKNYRNEYVYKNTILKKIIKDKTLKENTSIVINEFKVGKSIADLVFINGENRVFEIKTELDSPERLKTQIFDYQKVFSEIYIVTHWTLQDKYLSILQKNKDFSNVGLIVLDEKFKLETIKTSNISNAFLDTNTLFKLLRKNEYCSLLESVFGKLPDVPNTLFFKECLKLANSIAPEKLQKLVFQELKKRNLKELEYLNKKKLNEIKHICLCLDFSKSEYQALDDFLNTPFLK</sequence>
<reference evidence="1 2" key="1">
    <citation type="submission" date="2023-12" db="EMBL/GenBank/DDBJ databases">
        <title>Novel species of the genus Arcicella isolated from rivers.</title>
        <authorList>
            <person name="Lu H."/>
        </authorList>
    </citation>
    <scope>NUCLEOTIDE SEQUENCE [LARGE SCALE GENOMIC DNA]</scope>
    <source>
        <strain evidence="1 2">DC25W</strain>
    </source>
</reference>
<dbReference type="NCBIfam" id="NF033832">
    <property type="entry name" value="sce7726_fam"/>
    <property type="match status" value="1"/>
</dbReference>
<evidence type="ECO:0000313" key="2">
    <source>
        <dbReference type="Proteomes" id="UP001302222"/>
    </source>
</evidence>
<dbReference type="RefSeq" id="WP_323260410.1">
    <property type="nucleotide sequence ID" value="NZ_JAYGIM010000013.1"/>
</dbReference>
<dbReference type="InterPro" id="IPR047729">
    <property type="entry name" value="Sce7726-like"/>
</dbReference>
<dbReference type="Proteomes" id="UP001302222">
    <property type="component" value="Unassembled WGS sequence"/>
</dbReference>
<name>A0ABU5SLW2_9BACT</name>
<gene>
    <name evidence="1" type="ORF">VB798_16775</name>
</gene>
<keyword evidence="2" id="KW-1185">Reference proteome</keyword>
<protein>
    <submittedName>
        <fullName evidence="1">Sce7726 family protein</fullName>
    </submittedName>
</protein>
<accession>A0ABU5SLW2</accession>
<evidence type="ECO:0000313" key="1">
    <source>
        <dbReference type="EMBL" id="MEA5428250.1"/>
    </source>
</evidence>
<comment type="caution">
    <text evidence="1">The sequence shown here is derived from an EMBL/GenBank/DDBJ whole genome shotgun (WGS) entry which is preliminary data.</text>
</comment>
<proteinExistence type="predicted"/>
<organism evidence="1 2">
    <name type="scientific">Arcicella lustrica</name>
    <dbReference type="NCBI Taxonomy" id="2984196"/>
    <lineage>
        <taxon>Bacteria</taxon>
        <taxon>Pseudomonadati</taxon>
        <taxon>Bacteroidota</taxon>
        <taxon>Cytophagia</taxon>
        <taxon>Cytophagales</taxon>
        <taxon>Flectobacillaceae</taxon>
        <taxon>Arcicella</taxon>
    </lineage>
</organism>